<feature type="transmembrane region" description="Helical" evidence="3">
    <location>
        <begin position="61"/>
        <end position="78"/>
    </location>
</feature>
<evidence type="ECO:0000313" key="5">
    <source>
        <dbReference type="EMBL" id="KAK1737259.1"/>
    </source>
</evidence>
<feature type="domain" description="EGF-like" evidence="4">
    <location>
        <begin position="278"/>
        <end position="312"/>
    </location>
</feature>
<evidence type="ECO:0000313" key="6">
    <source>
        <dbReference type="Proteomes" id="UP001224775"/>
    </source>
</evidence>
<evidence type="ECO:0000256" key="1">
    <source>
        <dbReference type="PROSITE-ProRule" id="PRU00076"/>
    </source>
</evidence>
<dbReference type="Proteomes" id="UP001224775">
    <property type="component" value="Unassembled WGS sequence"/>
</dbReference>
<proteinExistence type="predicted"/>
<dbReference type="PROSITE" id="PS00022">
    <property type="entry name" value="EGF_1"/>
    <property type="match status" value="1"/>
</dbReference>
<dbReference type="EMBL" id="JATAAI010000026">
    <property type="protein sequence ID" value="KAK1737259.1"/>
    <property type="molecule type" value="Genomic_DNA"/>
</dbReference>
<evidence type="ECO:0000256" key="3">
    <source>
        <dbReference type="SAM" id="Phobius"/>
    </source>
</evidence>
<evidence type="ECO:0000256" key="2">
    <source>
        <dbReference type="SAM" id="MobiDB-lite"/>
    </source>
</evidence>
<organism evidence="5 6">
    <name type="scientific">Skeletonema marinoi</name>
    <dbReference type="NCBI Taxonomy" id="267567"/>
    <lineage>
        <taxon>Eukaryota</taxon>
        <taxon>Sar</taxon>
        <taxon>Stramenopiles</taxon>
        <taxon>Ochrophyta</taxon>
        <taxon>Bacillariophyta</taxon>
        <taxon>Coscinodiscophyceae</taxon>
        <taxon>Thalassiosirophycidae</taxon>
        <taxon>Thalassiosirales</taxon>
        <taxon>Skeletonemataceae</taxon>
        <taxon>Skeletonema</taxon>
        <taxon>Skeletonema marinoi-dohrnii complex</taxon>
    </lineage>
</organism>
<reference evidence="5" key="1">
    <citation type="submission" date="2023-06" db="EMBL/GenBank/DDBJ databases">
        <title>Survivors Of The Sea: Transcriptome response of Skeletonema marinoi to long-term dormancy.</title>
        <authorList>
            <person name="Pinder M.I.M."/>
            <person name="Kourtchenko O."/>
            <person name="Robertson E.K."/>
            <person name="Larsson T."/>
            <person name="Maumus F."/>
            <person name="Osuna-Cruz C.M."/>
            <person name="Vancaester E."/>
            <person name="Stenow R."/>
            <person name="Vandepoele K."/>
            <person name="Ploug H."/>
            <person name="Bruchert V."/>
            <person name="Godhe A."/>
            <person name="Topel M."/>
        </authorList>
    </citation>
    <scope>NUCLEOTIDE SEQUENCE</scope>
    <source>
        <strain evidence="5">R05AC</strain>
    </source>
</reference>
<evidence type="ECO:0000259" key="4">
    <source>
        <dbReference type="PROSITE" id="PS50026"/>
    </source>
</evidence>
<keyword evidence="1" id="KW-1015">Disulfide bond</keyword>
<dbReference type="InterPro" id="IPR023296">
    <property type="entry name" value="Glyco_hydro_beta-prop_sf"/>
</dbReference>
<keyword evidence="3" id="KW-0472">Membrane</keyword>
<keyword evidence="3" id="KW-0812">Transmembrane</keyword>
<dbReference type="PROSITE" id="PS50026">
    <property type="entry name" value="EGF_3"/>
    <property type="match status" value="1"/>
</dbReference>
<accession>A0AAD8Y0D3</accession>
<dbReference type="AlphaFoldDB" id="A0AAD8Y0D3"/>
<dbReference type="Gene3D" id="2.115.10.20">
    <property type="entry name" value="Glycosyl hydrolase domain, family 43"/>
    <property type="match status" value="1"/>
</dbReference>
<protein>
    <recommendedName>
        <fullName evidence="4">EGF-like domain-containing protein</fullName>
    </recommendedName>
</protein>
<keyword evidence="3" id="KW-1133">Transmembrane helix</keyword>
<feature type="disulfide bond" evidence="1">
    <location>
        <begin position="302"/>
        <end position="311"/>
    </location>
</feature>
<comment type="caution">
    <text evidence="5">The sequence shown here is derived from an EMBL/GenBank/DDBJ whole genome shotgun (WGS) entry which is preliminary data.</text>
</comment>
<keyword evidence="6" id="KW-1185">Reference proteome</keyword>
<name>A0AAD8Y0D3_9STRA</name>
<keyword evidence="1" id="KW-0245">EGF-like domain</keyword>
<comment type="caution">
    <text evidence="1">Lacks conserved residue(s) required for the propagation of feature annotation.</text>
</comment>
<dbReference type="InterPro" id="IPR000742">
    <property type="entry name" value="EGF"/>
</dbReference>
<dbReference type="SUPFAM" id="SSF75005">
    <property type="entry name" value="Arabinanase/levansucrase/invertase"/>
    <property type="match status" value="1"/>
</dbReference>
<feature type="region of interest" description="Disordered" evidence="2">
    <location>
        <begin position="1"/>
        <end position="50"/>
    </location>
</feature>
<gene>
    <name evidence="5" type="ORF">QTG54_012126</name>
</gene>
<sequence>MSYANDRRRGSSRPSSLYERYDVNLPGSGSSRSSRRNSNNRRSSSSQVLIDAHRHRRNQRLLFYLAIVLISVITWITFQSDDATSISNNNNNMTTTSNKIVKLGSSYVNMNLPKKVDTPKQTKEQKLLEQQQILHDIKMEKKHKKRWNPCLNTKYELERHDYETQHGDVCRVKGGLMGLYECPDGCHETAGNTPYCANSSGGGKGGGVRKTNGYKGGPCRVRNPDAPPEYRCDDGGVCIMAVGTPKSQFKGKGVYYDDSCDGQCGNGREGDLNAWITNGKRCNSDWDCSLAGICTPQGQCQCDPWAEGVDCSYLKFQPVDKNRLGYLDERHTSWGGSIVQSATTGLYHMFISEILCKVDTSNRKRCGLSAWQTHSRIVEATSTEVDGPYKRLKQVLPPEHHNPSVHISPTTGHWHLFTIGGSTGPIERMISIDEGKMWGNAITISPEQNPGPLLMPDGSTRLFFRGDGMDIPSPTCSDEGISMQVCPSENEPCHPSNGLPIISHTGEDPSVFVDHRGNYHMLFNALPYKCVPKFEQGGHAWSKDGIKWSTPRVGAFDTTIQFTDGSGMKCERRERPQMVLGKDGMPLALISAVTGCPKALGEEGSIQKSNPYKGGDDAFTLIQKMGI</sequence>